<dbReference type="AlphaFoldDB" id="A0A9X0R514"/>
<proteinExistence type="predicted"/>
<organism evidence="1 2">
    <name type="scientific">Siccirubricoccus deserti</name>
    <dbReference type="NCBI Taxonomy" id="2013562"/>
    <lineage>
        <taxon>Bacteria</taxon>
        <taxon>Pseudomonadati</taxon>
        <taxon>Pseudomonadota</taxon>
        <taxon>Alphaproteobacteria</taxon>
        <taxon>Acetobacterales</taxon>
        <taxon>Roseomonadaceae</taxon>
        <taxon>Siccirubricoccus</taxon>
    </lineage>
</organism>
<sequence length="106" mass="11367">MTKRGTNQQQSRAALLDKKAKFDALLAALQHVSADHLGADHDGTGAAEEGWRGPTQVFRTASGSPVRIATAVRILPGTPRGDYRSTKMRECAAKAGDIGRLHIGRF</sequence>
<dbReference type="RefSeq" id="WP_186773407.1">
    <property type="nucleotide sequence ID" value="NZ_JACOMF010000069.1"/>
</dbReference>
<keyword evidence="2" id="KW-1185">Reference proteome</keyword>
<dbReference type="Proteomes" id="UP000600101">
    <property type="component" value="Unassembled WGS sequence"/>
</dbReference>
<gene>
    <name evidence="1" type="ORF">H7965_25710</name>
</gene>
<dbReference type="EMBL" id="JACOMF010000069">
    <property type="protein sequence ID" value="MBC4018663.1"/>
    <property type="molecule type" value="Genomic_DNA"/>
</dbReference>
<accession>A0A9X0R514</accession>
<comment type="caution">
    <text evidence="1">The sequence shown here is derived from an EMBL/GenBank/DDBJ whole genome shotgun (WGS) entry which is preliminary data.</text>
</comment>
<reference evidence="1" key="1">
    <citation type="submission" date="2020-08" db="EMBL/GenBank/DDBJ databases">
        <authorList>
            <person name="Hu Y."/>
            <person name="Nguyen S.V."/>
            <person name="Li F."/>
            <person name="Fanning S."/>
        </authorList>
    </citation>
    <scope>NUCLEOTIDE SEQUENCE</scope>
    <source>
        <strain evidence="1">SYSU D8009</strain>
    </source>
</reference>
<protein>
    <submittedName>
        <fullName evidence="1">Uncharacterized protein</fullName>
    </submittedName>
</protein>
<evidence type="ECO:0000313" key="1">
    <source>
        <dbReference type="EMBL" id="MBC4018663.1"/>
    </source>
</evidence>
<name>A0A9X0R514_9PROT</name>
<evidence type="ECO:0000313" key="2">
    <source>
        <dbReference type="Proteomes" id="UP000600101"/>
    </source>
</evidence>